<feature type="region of interest" description="Disordered" evidence="1">
    <location>
        <begin position="26"/>
        <end position="106"/>
    </location>
</feature>
<sequence>MHSKIVALLSLCVAASVLQATDAGVSPVPRRHLGSKEDYDHHPRHHDHEKKHRHHDKHQSHYYRRRLEDAKATESSDYDYGKDVYGKDRKHDDRKHDDEHKRYGDYDDYESDYKGYGYKSYGGDCDDYGKDDYYGRGRTDNHLPRGKDDYYSYGKDVYGYGFNYGYGYYPDYSSYSGGYPGYGYGYESATTDGEAGQKESATAPVTADVASPKSSDKESKTS</sequence>
<gene>
    <name evidence="3" type="ORF">PF010_g31201</name>
</gene>
<protein>
    <recommendedName>
        <fullName evidence="5">RxLR effector protein</fullName>
    </recommendedName>
</protein>
<comment type="caution">
    <text evidence="3">The sequence shown here is derived from an EMBL/GenBank/DDBJ whole genome shotgun (WGS) entry which is preliminary data.</text>
</comment>
<evidence type="ECO:0000313" key="3">
    <source>
        <dbReference type="EMBL" id="KAE9057888.1"/>
    </source>
</evidence>
<evidence type="ECO:0000313" key="4">
    <source>
        <dbReference type="Proteomes" id="UP000488956"/>
    </source>
</evidence>
<keyword evidence="2" id="KW-0732">Signal</keyword>
<dbReference type="AlphaFoldDB" id="A0A6G0JI30"/>
<feature type="chain" id="PRO_5026186954" description="RxLR effector protein" evidence="2">
    <location>
        <begin position="24"/>
        <end position="222"/>
    </location>
</feature>
<evidence type="ECO:0000256" key="1">
    <source>
        <dbReference type="SAM" id="MobiDB-lite"/>
    </source>
</evidence>
<name>A0A6G0JI30_9STRA</name>
<reference evidence="3 4" key="1">
    <citation type="submission" date="2018-09" db="EMBL/GenBank/DDBJ databases">
        <title>Genomic investigation of the strawberry pathogen Phytophthora fragariae indicates pathogenicity is determined by transcriptional variation in three key races.</title>
        <authorList>
            <person name="Adams T.M."/>
            <person name="Armitage A.D."/>
            <person name="Sobczyk M.K."/>
            <person name="Bates H.J."/>
            <person name="Dunwell J.M."/>
            <person name="Nellist C.F."/>
            <person name="Harrison R.J."/>
        </authorList>
    </citation>
    <scope>NUCLEOTIDE SEQUENCE [LARGE SCALE GENOMIC DNA]</scope>
    <source>
        <strain evidence="3 4">ONT-3</strain>
    </source>
</reference>
<dbReference type="PANTHER" id="PTHR35796:SF3">
    <property type="entry name" value="BHLH DOMAIN-CONTAINING PROTEIN"/>
    <property type="match status" value="1"/>
</dbReference>
<organism evidence="3 4">
    <name type="scientific">Phytophthora fragariae</name>
    <dbReference type="NCBI Taxonomy" id="53985"/>
    <lineage>
        <taxon>Eukaryota</taxon>
        <taxon>Sar</taxon>
        <taxon>Stramenopiles</taxon>
        <taxon>Oomycota</taxon>
        <taxon>Peronosporomycetes</taxon>
        <taxon>Peronosporales</taxon>
        <taxon>Peronosporaceae</taxon>
        <taxon>Phytophthora</taxon>
    </lineage>
</organism>
<evidence type="ECO:0008006" key="5">
    <source>
        <dbReference type="Google" id="ProtNLM"/>
    </source>
</evidence>
<feature type="compositionally biased region" description="Basic and acidic residues" evidence="1">
    <location>
        <begin position="65"/>
        <end position="105"/>
    </location>
</feature>
<feature type="compositionally biased region" description="Basic residues" evidence="1">
    <location>
        <begin position="42"/>
        <end position="64"/>
    </location>
</feature>
<dbReference type="Proteomes" id="UP000488956">
    <property type="component" value="Unassembled WGS sequence"/>
</dbReference>
<dbReference type="PANTHER" id="PTHR35796">
    <property type="entry name" value="HYPOTHETICAL CYTOSOLIC PROTEIN"/>
    <property type="match status" value="1"/>
</dbReference>
<proteinExistence type="predicted"/>
<dbReference type="EMBL" id="QXFX01006796">
    <property type="protein sequence ID" value="KAE9057888.1"/>
    <property type="molecule type" value="Genomic_DNA"/>
</dbReference>
<feature type="region of interest" description="Disordered" evidence="1">
    <location>
        <begin position="186"/>
        <end position="222"/>
    </location>
</feature>
<accession>A0A6G0JI30</accession>
<feature type="signal peptide" evidence="2">
    <location>
        <begin position="1"/>
        <end position="23"/>
    </location>
</feature>
<feature type="non-terminal residue" evidence="3">
    <location>
        <position position="222"/>
    </location>
</feature>
<evidence type="ECO:0000256" key="2">
    <source>
        <dbReference type="SAM" id="SignalP"/>
    </source>
</evidence>